<keyword evidence="3" id="KW-0479">Metal-binding</keyword>
<dbReference type="GO" id="GO:0008720">
    <property type="term" value="F:D-lactate dehydrogenase (NAD+) activity"/>
    <property type="evidence" value="ECO:0007669"/>
    <property type="project" value="TreeGrafter"/>
</dbReference>
<dbReference type="Gene3D" id="3.30.70.2740">
    <property type="match status" value="1"/>
</dbReference>
<comment type="cofactor">
    <cofactor evidence="1">
        <name>FAD</name>
        <dbReference type="ChEBI" id="CHEBI:57692"/>
    </cofactor>
</comment>
<dbReference type="GO" id="GO:0004458">
    <property type="term" value="F:D-lactate dehydrogenase (cytochrome) activity"/>
    <property type="evidence" value="ECO:0007669"/>
    <property type="project" value="TreeGrafter"/>
</dbReference>
<reference evidence="9 10" key="1">
    <citation type="journal article" date="2019" name="Nat. Microbiol.">
        <title>Mediterranean grassland soil C-N compound turnover is dependent on rainfall and depth, and is mediated by genomically divergent microorganisms.</title>
        <authorList>
            <person name="Diamond S."/>
            <person name="Andeer P.F."/>
            <person name="Li Z."/>
            <person name="Crits-Christoph A."/>
            <person name="Burstein D."/>
            <person name="Anantharaman K."/>
            <person name="Lane K.R."/>
            <person name="Thomas B.C."/>
            <person name="Pan C."/>
            <person name="Northen T.R."/>
            <person name="Banfield J.F."/>
        </authorList>
    </citation>
    <scope>NUCLEOTIDE SEQUENCE [LARGE SCALE GENOMIC DNA]</scope>
    <source>
        <strain evidence="9">NP_1</strain>
    </source>
</reference>
<dbReference type="Pfam" id="PF02754">
    <property type="entry name" value="CCG"/>
    <property type="match status" value="2"/>
</dbReference>
<dbReference type="Gene3D" id="3.30.465.10">
    <property type="match status" value="1"/>
</dbReference>
<dbReference type="Pfam" id="PF01565">
    <property type="entry name" value="FAD_binding_4"/>
    <property type="match status" value="1"/>
</dbReference>
<accession>A0A537LWN1</accession>
<dbReference type="InterPro" id="IPR004113">
    <property type="entry name" value="FAD-bd_oxidored_4_C"/>
</dbReference>
<dbReference type="InterPro" id="IPR004017">
    <property type="entry name" value="Cys_rich_dom"/>
</dbReference>
<evidence type="ECO:0000256" key="7">
    <source>
        <dbReference type="ARBA" id="ARBA00023014"/>
    </source>
</evidence>
<dbReference type="InterPro" id="IPR036318">
    <property type="entry name" value="FAD-bd_PCMH-like_sf"/>
</dbReference>
<sequence>MPAALQSVERALRAQVKGDVRFDDYSRVLYSTDASIYQILPLGVVIPIDEGDIAAVLRIAADTATPVLPRGGGTSLAGQAVGRAIILDCSKYMNRIQSLDPAARQARVQPGVVQDDLNLAGRPHGLRLGPDTATSNRATLGGMMGNNSCGARSIVYGKMMDHVQELRMLLIDGTELRLRRDGRSAPRPPRGSREGELFDTVAAIVEHNDDEIARRFPNLLRRVSGYNLDALRRDPRDLISLLVGSEGTLGVITEATVGLVPQPGHAVLAVVHFADLFAALEAVPQILPLRPSAIELIDRMVLEMTAAQLEYARRMTFVQGAPDAVLVVEFSGDDRSDLLDRLTELERRAQAEGAAYATVRAVTPPDQDNIWRVRKAGQGLLQGVKGDAKPIAFVEDTAVPPDRLAPYMRRFKALLDAHGVRAAFYAHASVGCLHVRPLINLKERRDIEKMKAIASAVGDLVVEFGGTMSGEHGDGLVRSWFVERFFGPQIYAAFQEVKRAFDPPGLLNPGKIVAAPPIDGSLRFGTEYRTRPVPTYFDWSRDGGMAASVELCSGLGACRKTSEGTMCPSYMVTREEEHSTRGRANLLRAVLSGVLPPQDLVGRRLFEALDLCLECKGCKAECPANVDMAKLKYEFLAQYYKTNGLPLRAGLFGRYRAVSRLGSATAPLSTWAAGCGPVRWALDRFAGIDRRRRLPPFARQNFLTWWKNRERGNGGTRERDTSRLTRESRGTVAFFADTFMMYNYPDVGRAAVKVLERLGYEVELAPAVCCGRTMISKGMLGEAQRAARWAVQAMRPLLDRGLPIVGCEPSCLLTFRDEVPDLVPGDAAQGLARHAVLIDEFLAREHRRDPLPLAGGQARTVLVHGHCHQKALAGTSSLQQVLEAAGFRAQMVDAGCCGMAGSFGFEKEHYDLSMAIGERRLLPAVRALPADAPVVAMGVSCRQQILHGTGRRALHLVELLAQTLTDGNAATRDRGNAD</sequence>
<keyword evidence="5" id="KW-0560">Oxidoreductase</keyword>
<dbReference type="InterPro" id="IPR016164">
    <property type="entry name" value="FAD-linked_Oxase-like_C"/>
</dbReference>
<feature type="domain" description="FAD-binding PCMH-type" evidence="8">
    <location>
        <begin position="37"/>
        <end position="262"/>
    </location>
</feature>
<organism evidence="9 10">
    <name type="scientific">Candidatus Segetimicrobium genomatis</name>
    <dbReference type="NCBI Taxonomy" id="2569760"/>
    <lineage>
        <taxon>Bacteria</taxon>
        <taxon>Bacillati</taxon>
        <taxon>Candidatus Sysuimicrobiota</taxon>
        <taxon>Candidatus Sysuimicrobiia</taxon>
        <taxon>Candidatus Sysuimicrobiales</taxon>
        <taxon>Candidatus Segetimicrobiaceae</taxon>
        <taxon>Candidatus Segetimicrobium</taxon>
    </lineage>
</organism>
<gene>
    <name evidence="9" type="ORF">E6G98_02905</name>
</gene>
<dbReference type="InterPro" id="IPR016169">
    <property type="entry name" value="FAD-bd_PCMH_sub2"/>
</dbReference>
<dbReference type="AlphaFoldDB" id="A0A537LWN1"/>
<dbReference type="SUPFAM" id="SSF56176">
    <property type="entry name" value="FAD-binding/transporter-associated domain-like"/>
    <property type="match status" value="1"/>
</dbReference>
<evidence type="ECO:0000256" key="2">
    <source>
        <dbReference type="ARBA" id="ARBA00022630"/>
    </source>
</evidence>
<dbReference type="PANTHER" id="PTHR11748">
    <property type="entry name" value="D-LACTATE DEHYDROGENASE"/>
    <property type="match status" value="1"/>
</dbReference>
<evidence type="ECO:0000259" key="8">
    <source>
        <dbReference type="PROSITE" id="PS51387"/>
    </source>
</evidence>
<dbReference type="PROSITE" id="PS00198">
    <property type="entry name" value="4FE4S_FER_1"/>
    <property type="match status" value="1"/>
</dbReference>
<evidence type="ECO:0000313" key="9">
    <source>
        <dbReference type="EMBL" id="TMJ12414.1"/>
    </source>
</evidence>
<dbReference type="PANTHER" id="PTHR11748:SF119">
    <property type="entry name" value="D-2-HYDROXYGLUTARATE DEHYDROGENASE"/>
    <property type="match status" value="1"/>
</dbReference>
<proteinExistence type="predicted"/>
<dbReference type="PROSITE" id="PS51387">
    <property type="entry name" value="FAD_PCMH"/>
    <property type="match status" value="1"/>
</dbReference>
<dbReference type="InterPro" id="IPR006094">
    <property type="entry name" value="Oxid_FAD_bind_N"/>
</dbReference>
<dbReference type="GO" id="GO:0051536">
    <property type="term" value="F:iron-sulfur cluster binding"/>
    <property type="evidence" value="ECO:0007669"/>
    <property type="project" value="UniProtKB-KW"/>
</dbReference>
<name>A0A537LWN1_9BACT</name>
<protein>
    <submittedName>
        <fullName evidence="9">FAD-binding protein</fullName>
    </submittedName>
</protein>
<dbReference type="GO" id="GO:0046872">
    <property type="term" value="F:metal ion binding"/>
    <property type="evidence" value="ECO:0007669"/>
    <property type="project" value="UniProtKB-KW"/>
</dbReference>
<dbReference type="InterPro" id="IPR016166">
    <property type="entry name" value="FAD-bd_PCMH"/>
</dbReference>
<dbReference type="GO" id="GO:1903457">
    <property type="term" value="P:lactate catabolic process"/>
    <property type="evidence" value="ECO:0007669"/>
    <property type="project" value="TreeGrafter"/>
</dbReference>
<dbReference type="InterPro" id="IPR017900">
    <property type="entry name" value="4Fe4S_Fe_S_CS"/>
</dbReference>
<dbReference type="Gene3D" id="3.30.43.10">
    <property type="entry name" value="Uridine Diphospho-n-acetylenolpyruvylglucosamine Reductase, domain 2"/>
    <property type="match status" value="1"/>
</dbReference>
<dbReference type="GO" id="GO:0071949">
    <property type="term" value="F:FAD binding"/>
    <property type="evidence" value="ECO:0007669"/>
    <property type="project" value="InterPro"/>
</dbReference>
<dbReference type="InterPro" id="IPR016171">
    <property type="entry name" value="Vanillyl_alc_oxidase_C-sub2"/>
</dbReference>
<keyword evidence="6" id="KW-0408">Iron</keyword>
<evidence type="ECO:0000313" key="10">
    <source>
        <dbReference type="Proteomes" id="UP000315217"/>
    </source>
</evidence>
<dbReference type="SUPFAM" id="SSF55103">
    <property type="entry name" value="FAD-linked oxidases, C-terminal domain"/>
    <property type="match status" value="1"/>
</dbReference>
<keyword evidence="7" id="KW-0411">Iron-sulfur</keyword>
<dbReference type="EMBL" id="VBAI01000025">
    <property type="protein sequence ID" value="TMJ12414.1"/>
    <property type="molecule type" value="Genomic_DNA"/>
</dbReference>
<comment type="caution">
    <text evidence="9">The sequence shown here is derived from an EMBL/GenBank/DDBJ whole genome shotgun (WGS) entry which is preliminary data.</text>
</comment>
<evidence type="ECO:0000256" key="4">
    <source>
        <dbReference type="ARBA" id="ARBA00022827"/>
    </source>
</evidence>
<dbReference type="Pfam" id="PF02913">
    <property type="entry name" value="FAD-oxidase_C"/>
    <property type="match status" value="1"/>
</dbReference>
<keyword evidence="4" id="KW-0274">FAD</keyword>
<dbReference type="Gene3D" id="1.10.45.10">
    <property type="entry name" value="Vanillyl-alcohol Oxidase, Chain A, domain 4"/>
    <property type="match status" value="1"/>
</dbReference>
<evidence type="ECO:0000256" key="3">
    <source>
        <dbReference type="ARBA" id="ARBA00022723"/>
    </source>
</evidence>
<dbReference type="Proteomes" id="UP000315217">
    <property type="component" value="Unassembled WGS sequence"/>
</dbReference>
<dbReference type="Gene3D" id="3.30.70.2190">
    <property type="match status" value="1"/>
</dbReference>
<evidence type="ECO:0000256" key="6">
    <source>
        <dbReference type="ARBA" id="ARBA00023004"/>
    </source>
</evidence>
<evidence type="ECO:0000256" key="1">
    <source>
        <dbReference type="ARBA" id="ARBA00001974"/>
    </source>
</evidence>
<dbReference type="Pfam" id="PF13534">
    <property type="entry name" value="Fer4_17"/>
    <property type="match status" value="1"/>
</dbReference>
<evidence type="ECO:0000256" key="5">
    <source>
        <dbReference type="ARBA" id="ARBA00023002"/>
    </source>
</evidence>
<dbReference type="InterPro" id="IPR016167">
    <property type="entry name" value="FAD-bd_PCMH_sub1"/>
</dbReference>
<keyword evidence="2" id="KW-0285">Flavoprotein</keyword>
<dbReference type="SUPFAM" id="SSF46548">
    <property type="entry name" value="alpha-helical ferredoxin"/>
    <property type="match status" value="1"/>
</dbReference>